<dbReference type="RefSeq" id="WP_035668549.1">
    <property type="nucleotide sequence ID" value="NZ_JAVDTX010000008.1"/>
</dbReference>
<evidence type="ECO:0000313" key="2">
    <source>
        <dbReference type="EMBL" id="MDR6846608.1"/>
    </source>
</evidence>
<dbReference type="Proteomes" id="UP001261871">
    <property type="component" value="Unassembled WGS sequence"/>
</dbReference>
<comment type="caution">
    <text evidence="2">The sequence shown here is derived from an EMBL/GenBank/DDBJ whole genome shotgun (WGS) entry which is preliminary data.</text>
</comment>
<protein>
    <recommendedName>
        <fullName evidence="1">DUF3644 domain-containing protein</fullName>
    </recommendedName>
</protein>
<name>A0ABU1S6F9_9FLAO</name>
<evidence type="ECO:0000313" key="3">
    <source>
        <dbReference type="Proteomes" id="UP001261871"/>
    </source>
</evidence>
<keyword evidence="3" id="KW-1185">Reference proteome</keyword>
<proteinExistence type="predicted"/>
<dbReference type="EMBL" id="JAVDTX010000008">
    <property type="protein sequence ID" value="MDR6846608.1"/>
    <property type="molecule type" value="Genomic_DNA"/>
</dbReference>
<dbReference type="InterPro" id="IPR022104">
    <property type="entry name" value="DUF3644"/>
</dbReference>
<reference evidence="2 3" key="1">
    <citation type="submission" date="2023-07" db="EMBL/GenBank/DDBJ databases">
        <title>Sorghum-associated microbial communities from plants grown in Nebraska, USA.</title>
        <authorList>
            <person name="Schachtman D."/>
        </authorList>
    </citation>
    <scope>NUCLEOTIDE SEQUENCE [LARGE SCALE GENOMIC DNA]</scope>
    <source>
        <strain evidence="2 3">BE124</strain>
    </source>
</reference>
<evidence type="ECO:0000259" key="1">
    <source>
        <dbReference type="Pfam" id="PF12358"/>
    </source>
</evidence>
<gene>
    <name evidence="2" type="ORF">J2W95_003327</name>
</gene>
<dbReference type="Pfam" id="PF12358">
    <property type="entry name" value="DUF3644"/>
    <property type="match status" value="1"/>
</dbReference>
<organism evidence="2 3">
    <name type="scientific">Flavobacterium granuli</name>
    <dbReference type="NCBI Taxonomy" id="280093"/>
    <lineage>
        <taxon>Bacteria</taxon>
        <taxon>Pseudomonadati</taxon>
        <taxon>Bacteroidota</taxon>
        <taxon>Flavobacteriia</taxon>
        <taxon>Flavobacteriales</taxon>
        <taxon>Flavobacteriaceae</taxon>
        <taxon>Flavobacterium</taxon>
    </lineage>
</organism>
<accession>A0ABU1S6F9</accession>
<feature type="domain" description="DUF3644" evidence="1">
    <location>
        <begin position="11"/>
        <end position="191"/>
    </location>
</feature>
<sequence>MQLRKGKTKTLLESSIDCALLSVEIYNKPRAPFRVESFITHMIMSWTRLLQAHFNHTIGETFFYKETNGRFKIIDGEKKAWELKTCIQKYGALSEGVKSNLEFFIKLRNKIEHRTISKDEIGLMIFGECQSLLYNYENELIKLFGSEYAINESLAYSLQFSRLRTAKQVEANKQLLSTEVREIKDFIEKYRLNIKESVFNTQEFSVKLIQLPKIANTNRNDLAIEFVNWNSISEDDRISYEKITALIKDKVQKTEVINPAKLKPGAIVTFVNENYQNNFNHYDHKCLLYIFSIKPTKEDGNNIDPFETNTKYCHYDEAHNDYLFQEEWSNFILSNITSGMLTREIWKTNFDNKIKLEISNYEIE</sequence>